<evidence type="ECO:0000313" key="1">
    <source>
        <dbReference type="EMBL" id="CAA9522004.1"/>
    </source>
</evidence>
<dbReference type="EMBL" id="CADCWE010000014">
    <property type="protein sequence ID" value="CAA9522004.1"/>
    <property type="molecule type" value="Genomic_DNA"/>
</dbReference>
<dbReference type="AlphaFoldDB" id="A0A6J4TFJ7"/>
<sequence length="37" mass="3759">CPATRPGTALDRDSTCAPKTNNAGARCRGTGHFRAAG</sequence>
<proteinExistence type="predicted"/>
<organism evidence="1">
    <name type="scientific">uncultured Thermomicrobiales bacterium</name>
    <dbReference type="NCBI Taxonomy" id="1645740"/>
    <lineage>
        <taxon>Bacteria</taxon>
        <taxon>Pseudomonadati</taxon>
        <taxon>Thermomicrobiota</taxon>
        <taxon>Thermomicrobia</taxon>
        <taxon>Thermomicrobiales</taxon>
        <taxon>environmental samples</taxon>
    </lineage>
</organism>
<reference evidence="1" key="1">
    <citation type="submission" date="2020-02" db="EMBL/GenBank/DDBJ databases">
        <authorList>
            <person name="Meier V. D."/>
        </authorList>
    </citation>
    <scope>NUCLEOTIDE SEQUENCE</scope>
    <source>
        <strain evidence="1">AVDCRST_MAG73</strain>
    </source>
</reference>
<feature type="non-terminal residue" evidence="1">
    <location>
        <position position="1"/>
    </location>
</feature>
<gene>
    <name evidence="1" type="ORF">AVDCRST_MAG73-238</name>
</gene>
<accession>A0A6J4TFJ7</accession>
<feature type="non-terminal residue" evidence="1">
    <location>
        <position position="37"/>
    </location>
</feature>
<protein>
    <submittedName>
        <fullName evidence="1">Uncharacterized protein</fullName>
    </submittedName>
</protein>
<name>A0A6J4TFJ7_9BACT</name>